<dbReference type="SUPFAM" id="SSF88659">
    <property type="entry name" value="Sigma3 and sigma4 domains of RNA polymerase sigma factors"/>
    <property type="match status" value="1"/>
</dbReference>
<evidence type="ECO:0000259" key="6">
    <source>
        <dbReference type="Pfam" id="PF08281"/>
    </source>
</evidence>
<dbReference type="InterPro" id="IPR013324">
    <property type="entry name" value="RNA_pol_sigma_r3/r4-like"/>
</dbReference>
<dbReference type="SUPFAM" id="SSF88946">
    <property type="entry name" value="Sigma2 domain of RNA polymerase sigma factors"/>
    <property type="match status" value="1"/>
</dbReference>
<accession>A0A9X2N9N8</accession>
<comment type="similarity">
    <text evidence="1">Belongs to the sigma-70 factor family. ECF subfamily.</text>
</comment>
<dbReference type="EMBL" id="JAMXQV010000004">
    <property type="protein sequence ID" value="MCR6483538.1"/>
    <property type="molecule type" value="Genomic_DNA"/>
</dbReference>
<dbReference type="InterPro" id="IPR013325">
    <property type="entry name" value="RNA_pol_sigma_r2"/>
</dbReference>
<evidence type="ECO:0000256" key="4">
    <source>
        <dbReference type="ARBA" id="ARBA00023163"/>
    </source>
</evidence>
<evidence type="ECO:0000256" key="1">
    <source>
        <dbReference type="ARBA" id="ARBA00010641"/>
    </source>
</evidence>
<evidence type="ECO:0000313" key="8">
    <source>
        <dbReference type="EMBL" id="MCR6483538.1"/>
    </source>
</evidence>
<name>A0A9X2N9N8_9PSEU</name>
<feature type="domain" description="RNA polymerase sigma factor 70 region 4 type 2" evidence="6">
    <location>
        <begin position="109"/>
        <end position="157"/>
    </location>
</feature>
<evidence type="ECO:0000256" key="2">
    <source>
        <dbReference type="ARBA" id="ARBA00023015"/>
    </source>
</evidence>
<dbReference type="PANTHER" id="PTHR47756">
    <property type="entry name" value="BLL6612 PROTEIN-RELATED"/>
    <property type="match status" value="1"/>
</dbReference>
<evidence type="ECO:0000256" key="3">
    <source>
        <dbReference type="ARBA" id="ARBA00023082"/>
    </source>
</evidence>
<keyword evidence="2" id="KW-0805">Transcription regulation</keyword>
<evidence type="ECO:0000259" key="5">
    <source>
        <dbReference type="Pfam" id="PF04542"/>
    </source>
</evidence>
<dbReference type="InterPro" id="IPR013249">
    <property type="entry name" value="RNA_pol_sigma70_r4_t2"/>
</dbReference>
<evidence type="ECO:0000313" key="9">
    <source>
        <dbReference type="Proteomes" id="UP001144096"/>
    </source>
</evidence>
<organism evidence="8 9">
    <name type="scientific">Amycolatopsis iheyensis</name>
    <dbReference type="NCBI Taxonomy" id="2945988"/>
    <lineage>
        <taxon>Bacteria</taxon>
        <taxon>Bacillati</taxon>
        <taxon>Actinomycetota</taxon>
        <taxon>Actinomycetes</taxon>
        <taxon>Pseudonocardiales</taxon>
        <taxon>Pseudonocardiaceae</taxon>
        <taxon>Amycolatopsis</taxon>
    </lineage>
</organism>
<dbReference type="InterPro" id="IPR007627">
    <property type="entry name" value="RNA_pol_sigma70_r2"/>
</dbReference>
<dbReference type="Pfam" id="PF08281">
    <property type="entry name" value="Sigma70_r4_2"/>
    <property type="match status" value="1"/>
</dbReference>
<reference evidence="8" key="1">
    <citation type="submission" date="2022-06" db="EMBL/GenBank/DDBJ databases">
        <title>Amycolatopsis iheyaensis sp. nov., a new species of the genus Amycolatopsis isolated from soil in Iheya island, Japan.</title>
        <authorList>
            <person name="Ngamcharungchit C."/>
            <person name="Kanto H."/>
            <person name="Take A."/>
            <person name="Intra B."/>
            <person name="Matsumoto A."/>
            <person name="Panbangred W."/>
            <person name="Inahashi Y."/>
        </authorList>
    </citation>
    <scope>NUCLEOTIDE SEQUENCE</scope>
    <source>
        <strain evidence="8">OK19-0408</strain>
    </source>
</reference>
<keyword evidence="3" id="KW-0731">Sigma factor</keyword>
<dbReference type="GO" id="GO:0016987">
    <property type="term" value="F:sigma factor activity"/>
    <property type="evidence" value="ECO:0007669"/>
    <property type="project" value="UniProtKB-KW"/>
</dbReference>
<comment type="caution">
    <text evidence="8">The sequence shown here is derived from an EMBL/GenBank/DDBJ whole genome shotgun (WGS) entry which is preliminary data.</text>
</comment>
<keyword evidence="4" id="KW-0804">Transcription</keyword>
<dbReference type="Proteomes" id="UP001144096">
    <property type="component" value="Unassembled WGS sequence"/>
</dbReference>
<dbReference type="Pfam" id="PF04542">
    <property type="entry name" value="Sigma70_r2"/>
    <property type="match status" value="1"/>
</dbReference>
<gene>
    <name evidence="8" type="ORF">M8542_11995</name>
</gene>
<dbReference type="PANTHER" id="PTHR47756:SF2">
    <property type="entry name" value="BLL6612 PROTEIN"/>
    <property type="match status" value="1"/>
</dbReference>
<keyword evidence="9" id="KW-1185">Reference proteome</keyword>
<evidence type="ECO:0000259" key="7">
    <source>
        <dbReference type="Pfam" id="PF20239"/>
    </source>
</evidence>
<proteinExistence type="inferred from homology"/>
<dbReference type="Pfam" id="PF20239">
    <property type="entry name" value="DUF6596"/>
    <property type="match status" value="1"/>
</dbReference>
<sequence>MDVGELLRPLVPRVLGLLVRRHGQFDACEDAVQEALLAASQQWRTEGVPENPHGWLMAVATRRLTDQWRSESARRRREETVAVREPAAVVAGPGEERVPDEDDTLTLLFLCCHPAVSAPSQVALTLRAVGGLTTVQIAKAFLVPEATMTRRITRAKESIAAAGSTFGEPAAAEYAERLRVVLQVVYLIFNEGYTATSGTDLQVPELAHEAIRLTRAVRARCPDDGEVAGLLALMLLTDARRGARTAPDGTLVPLAEQDRDRWDRAMIAEGAALIGRTLGRGPVGAYQVQAAIAALHDEAPSAETTDWVQIAQLYEVLQELAPSPVVTLNQAIAVAMVDGPARGLELLDSIAGDSRMKQGHRFDAVRAHLLDQAGDPAAAREHYLRAARRTESLPERRYLEEQAGRLG</sequence>
<feature type="domain" description="RNA polymerase sigma-70 region 2" evidence="5">
    <location>
        <begin position="8"/>
        <end position="72"/>
    </location>
</feature>
<dbReference type="GO" id="GO:0003677">
    <property type="term" value="F:DNA binding"/>
    <property type="evidence" value="ECO:0007669"/>
    <property type="project" value="InterPro"/>
</dbReference>
<dbReference type="GO" id="GO:0006352">
    <property type="term" value="P:DNA-templated transcription initiation"/>
    <property type="evidence" value="ECO:0007669"/>
    <property type="project" value="InterPro"/>
</dbReference>
<dbReference type="Gene3D" id="1.10.1740.10">
    <property type="match status" value="1"/>
</dbReference>
<dbReference type="InterPro" id="IPR046531">
    <property type="entry name" value="DUF6596"/>
</dbReference>
<protein>
    <submittedName>
        <fullName evidence="8">RNA polymerase sigma factor</fullName>
    </submittedName>
</protein>
<feature type="domain" description="DUF6596" evidence="7">
    <location>
        <begin position="177"/>
        <end position="276"/>
    </location>
</feature>
<dbReference type="AlphaFoldDB" id="A0A9X2N9N8"/>